<evidence type="ECO:0000256" key="2">
    <source>
        <dbReference type="ARBA" id="ARBA00012224"/>
    </source>
</evidence>
<feature type="domain" description="Aminotransferase class I/classII large" evidence="6">
    <location>
        <begin position="87"/>
        <end position="390"/>
    </location>
</feature>
<reference evidence="7 8" key="1">
    <citation type="submission" date="2017-03" db="EMBL/GenBank/DDBJ databases">
        <title>Genome sequencing of Shewanella japonica KCTC 22435.</title>
        <authorList>
            <person name="Kim K.M."/>
        </authorList>
    </citation>
    <scope>NUCLEOTIDE SEQUENCE [LARGE SCALE GENOMIC DNA]</scope>
    <source>
        <strain evidence="7 8">KCTC 22435</strain>
    </source>
</reference>
<dbReference type="EC" id="4.4.1.13" evidence="2"/>
<dbReference type="Pfam" id="PF00155">
    <property type="entry name" value="Aminotran_1_2"/>
    <property type="match status" value="1"/>
</dbReference>
<dbReference type="Proteomes" id="UP000191820">
    <property type="component" value="Chromosome"/>
</dbReference>
<comment type="cofactor">
    <cofactor evidence="1">
        <name>pyridoxal 5'-phosphate</name>
        <dbReference type="ChEBI" id="CHEBI:597326"/>
    </cofactor>
</comment>
<accession>A0ABM6JMP4</accession>
<protein>
    <recommendedName>
        <fullName evidence="2">cysteine-S-conjugate beta-lyase</fullName>
        <ecNumber evidence="2">4.4.1.13</ecNumber>
    </recommendedName>
</protein>
<dbReference type="PANTHER" id="PTHR43525:SF1">
    <property type="entry name" value="PROTEIN MALY"/>
    <property type="match status" value="1"/>
</dbReference>
<dbReference type="InterPro" id="IPR051798">
    <property type="entry name" value="Class-II_PLP-Dep_Aminotrans"/>
</dbReference>
<dbReference type="RefSeq" id="WP_244899692.1">
    <property type="nucleotide sequence ID" value="NZ_CP020472.1"/>
</dbReference>
<keyword evidence="4" id="KW-0456">Lyase</keyword>
<sequence length="409" mass="46117">MIKPFKNSKNIVNSQVFTPSPGRQDISDKFIKHDSNMLNQIYGTTDVKPYWIADMDFPIASPITQAMQQLVSRETYSYEFDSTTVFESISAWNKDRHNLELTPEHFVQVPGVLSAIAMLIRDFTQEGEGVLIQTPVYHQFRRLIESAGRTVVDNTLKIENGRYVIDFNDFEQKLSRGNVGMVLLCNPHNPVGRVWSKSELQQLTTIAKKYHVLIVSDEVHADIVFEGSQFTSMASLAYENSLTIIGSPAKNFGLNSISNGYIYSDNPSLREIIKATSASMSLDHGNAFTTHATIAAYQHGKDWFDAFLTYTQTTRNWIVDFMAAELPQVITFVPEGTNQIWFDFTGLNLTAGQLKTLLTKQAKMALTPGTWFGEKDENFYRMNFASPLEQVQASFEQLKKGIADSKPAK</sequence>
<evidence type="ECO:0000256" key="3">
    <source>
        <dbReference type="ARBA" id="ARBA00022898"/>
    </source>
</evidence>
<organism evidence="7 8">
    <name type="scientific">Shewanella japonica</name>
    <dbReference type="NCBI Taxonomy" id="93973"/>
    <lineage>
        <taxon>Bacteria</taxon>
        <taxon>Pseudomonadati</taxon>
        <taxon>Pseudomonadota</taxon>
        <taxon>Gammaproteobacteria</taxon>
        <taxon>Alteromonadales</taxon>
        <taxon>Shewanellaceae</taxon>
        <taxon>Shewanella</taxon>
    </lineage>
</organism>
<name>A0ABM6JMP4_9GAMM</name>
<evidence type="ECO:0000256" key="5">
    <source>
        <dbReference type="ARBA" id="ARBA00037974"/>
    </source>
</evidence>
<dbReference type="SUPFAM" id="SSF53383">
    <property type="entry name" value="PLP-dependent transferases"/>
    <property type="match status" value="1"/>
</dbReference>
<dbReference type="PANTHER" id="PTHR43525">
    <property type="entry name" value="PROTEIN MALY"/>
    <property type="match status" value="1"/>
</dbReference>
<evidence type="ECO:0000256" key="4">
    <source>
        <dbReference type="ARBA" id="ARBA00023239"/>
    </source>
</evidence>
<evidence type="ECO:0000313" key="7">
    <source>
        <dbReference type="EMBL" id="ARD22926.1"/>
    </source>
</evidence>
<evidence type="ECO:0000313" key="8">
    <source>
        <dbReference type="Proteomes" id="UP000191820"/>
    </source>
</evidence>
<keyword evidence="8" id="KW-1185">Reference proteome</keyword>
<dbReference type="CDD" id="cd00609">
    <property type="entry name" value="AAT_like"/>
    <property type="match status" value="1"/>
</dbReference>
<evidence type="ECO:0000256" key="1">
    <source>
        <dbReference type="ARBA" id="ARBA00001933"/>
    </source>
</evidence>
<keyword evidence="3" id="KW-0663">Pyridoxal phosphate</keyword>
<dbReference type="InterPro" id="IPR015422">
    <property type="entry name" value="PyrdxlP-dep_Trfase_small"/>
</dbReference>
<dbReference type="EMBL" id="CP020472">
    <property type="protein sequence ID" value="ARD22926.1"/>
    <property type="molecule type" value="Genomic_DNA"/>
</dbReference>
<comment type="similarity">
    <text evidence="5">Belongs to the class-II pyridoxal-phosphate-dependent aminotransferase family. MalY/PatB cystathionine beta-lyase subfamily.</text>
</comment>
<gene>
    <name evidence="7" type="ORF">SJ2017_2638</name>
</gene>
<dbReference type="InterPro" id="IPR004839">
    <property type="entry name" value="Aminotransferase_I/II_large"/>
</dbReference>
<dbReference type="Gene3D" id="3.90.1150.10">
    <property type="entry name" value="Aspartate Aminotransferase, domain 1"/>
    <property type="match status" value="1"/>
</dbReference>
<proteinExistence type="inferred from homology"/>
<evidence type="ECO:0000259" key="6">
    <source>
        <dbReference type="Pfam" id="PF00155"/>
    </source>
</evidence>
<dbReference type="Gene3D" id="3.40.640.10">
    <property type="entry name" value="Type I PLP-dependent aspartate aminotransferase-like (Major domain)"/>
    <property type="match status" value="1"/>
</dbReference>
<dbReference type="InterPro" id="IPR015421">
    <property type="entry name" value="PyrdxlP-dep_Trfase_major"/>
</dbReference>
<dbReference type="InterPro" id="IPR015424">
    <property type="entry name" value="PyrdxlP-dep_Trfase"/>
</dbReference>